<evidence type="ECO:0000256" key="5">
    <source>
        <dbReference type="ARBA" id="ARBA00022807"/>
    </source>
</evidence>
<organismHost>
    <name type="scientific">Crocodylus johnstoni</name>
    <name type="common">Australian freshwater crocodile</name>
    <dbReference type="NCBI Taxonomy" id="184234"/>
</organismHost>
<keyword evidence="6" id="KW-0946">Virion</keyword>
<organism evidence="7 8">
    <name type="scientific">Nile crocodilepox virus (isolate Crocodylus niloticus/Zimbabwe/Ume/2001)</name>
    <name type="common">CRV</name>
    <dbReference type="NCBI Taxonomy" id="1289473"/>
    <lineage>
        <taxon>Viruses</taxon>
        <taxon>Varidnaviria</taxon>
        <taxon>Bamfordvirae</taxon>
        <taxon>Nucleocytoviricota</taxon>
        <taxon>Pokkesviricetes</taxon>
        <taxon>Chitovirales</taxon>
        <taxon>Poxviridae</taxon>
        <taxon>Chordopoxvirinae</taxon>
        <taxon>Crocodylidpoxvirus</taxon>
        <taxon>Crocodylidpoxvirus nilecrocodilepox</taxon>
        <taxon>Nile crocodilepox virus</taxon>
    </lineage>
</organism>
<dbReference type="SUPFAM" id="SSF54001">
    <property type="entry name" value="Cysteine proteinases"/>
    <property type="match status" value="1"/>
</dbReference>
<dbReference type="Pfam" id="PF03290">
    <property type="entry name" value="Peptidase_C57"/>
    <property type="match status" value="1"/>
</dbReference>
<keyword evidence="8" id="KW-1185">Reference proteome</keyword>
<keyword evidence="4" id="KW-0378">Hydrolase</keyword>
<evidence type="ECO:0000256" key="4">
    <source>
        <dbReference type="ARBA" id="ARBA00022801"/>
    </source>
</evidence>
<dbReference type="GO" id="GO:0044423">
    <property type="term" value="C:virion component"/>
    <property type="evidence" value="ECO:0007669"/>
    <property type="project" value="UniProtKB-KW"/>
</dbReference>
<keyword evidence="5" id="KW-0788">Thiol protease</keyword>
<dbReference type="GeneID" id="4363333"/>
<evidence type="ECO:0000256" key="6">
    <source>
        <dbReference type="ARBA" id="ARBA00022844"/>
    </source>
</evidence>
<dbReference type="Proteomes" id="UP000011300">
    <property type="component" value="Segment"/>
</dbReference>
<organismHost>
    <name type="scientific">Crocodylus niloticus</name>
    <name type="common">Nile crocodile</name>
    <name type="synonym">African crocodile</name>
    <dbReference type="NCBI Taxonomy" id="8501"/>
</organismHost>
<dbReference type="InterPro" id="IPR038765">
    <property type="entry name" value="Papain-like_cys_pep_sf"/>
</dbReference>
<evidence type="ECO:0000256" key="3">
    <source>
        <dbReference type="ARBA" id="ARBA00022670"/>
    </source>
</evidence>
<keyword evidence="3" id="KW-0645">Protease</keyword>
<evidence type="ECO:0000256" key="2">
    <source>
        <dbReference type="ARBA" id="ARBA00010786"/>
    </source>
</evidence>
<dbReference type="KEGG" id="vg:4363333"/>
<comment type="similarity">
    <text evidence="2">Belongs to the peptidase C57 family.</text>
</comment>
<evidence type="ECO:0000313" key="8">
    <source>
        <dbReference type="Proteomes" id="UP000011300"/>
    </source>
</evidence>
<comment type="subcellular location">
    <subcellularLocation>
        <location evidence="1">Virion</location>
    </subcellularLocation>
</comment>
<evidence type="ECO:0000313" key="7">
    <source>
        <dbReference type="EMBL" id="ABJ08961.1"/>
    </source>
</evidence>
<dbReference type="InterPro" id="IPR004970">
    <property type="entry name" value="Peptidase_C57"/>
</dbReference>
<proteinExistence type="inferred from homology"/>
<name>Q070I1_CPRVZ</name>
<sequence>MEKYTDLVINKIPELRFANLLYSIYSVVNLATRFDVSKFCTNCNTLFLEKVDDSATRERVTCIPLAVLRGLAARRVISAPADAPADELAEKAALFEDLRRRFPTRRDLFALSTEVPIAYCFKPWLREKVSRAADFSQYGKFSDEFSARVYDTGENEKVVPLPDKPDYEAWVSNSTVESFMAPACHGTDVTYAGQFSLACLEGGSEVGAYERFERNLMLRAVMVERVARAQTRYVAMGFAYMSHWKCLVYDRQEGNVFFYDSGGSDPRDFHPYDNFYFYSFYHGFNTNRALEPAAALTAENVDVDVLFRFFRDEFGARYGCVNVEVNQLLRSECGIFITVFMLLCVLEPPAGFKRIKRTYNYFRFAGDKKITMLKEILFNPEPFDPRTRPTETRGFREFVAMERWSADTLAKISRKVSDRTKCLLNNNAAPE</sequence>
<dbReference type="GO" id="GO:0008234">
    <property type="term" value="F:cysteine-type peptidase activity"/>
    <property type="evidence" value="ECO:0007669"/>
    <property type="project" value="UniProtKB-KW"/>
</dbReference>
<dbReference type="RefSeq" id="YP_784260.1">
    <property type="nucleotide sequence ID" value="NC_008030.1"/>
</dbReference>
<organismHost>
    <name type="scientific">Crocodylus porosus</name>
    <name type="common">Saltwater crocodile</name>
    <name type="synonym">Estuarine crocodile</name>
    <dbReference type="NCBI Taxonomy" id="8502"/>
</organismHost>
<gene>
    <name evidence="7" type="ORF">CRV070</name>
</gene>
<dbReference type="GO" id="GO:0006508">
    <property type="term" value="P:proteolysis"/>
    <property type="evidence" value="ECO:0007669"/>
    <property type="project" value="UniProtKB-KW"/>
</dbReference>
<protein>
    <submittedName>
        <fullName evidence="7">Virion core proteinase</fullName>
    </submittedName>
</protein>
<evidence type="ECO:0000256" key="1">
    <source>
        <dbReference type="ARBA" id="ARBA00004328"/>
    </source>
</evidence>
<accession>Q070I1</accession>
<reference evidence="7 8" key="1">
    <citation type="journal article" date="2006" name="J. Virol.">
        <title>Genome of crocodilepox virus.</title>
        <authorList>
            <person name="Afonso C.L."/>
            <person name="Tulman E.R."/>
            <person name="Delhon G."/>
            <person name="Lu Z."/>
            <person name="Viljoen G.J."/>
            <person name="Wallace D.B."/>
            <person name="Kutish G.F."/>
            <person name="Rock D.L."/>
        </authorList>
    </citation>
    <scope>NUCLEOTIDE SEQUENCE [LARGE SCALE GENOMIC DNA]</scope>
    <source>
        <strain evidence="8">Isolate Crocodylus niloticus/Zimbabwe/Ume/2001</strain>
    </source>
</reference>
<dbReference type="MEROPS" id="C57.001"/>
<dbReference type="EMBL" id="DQ356948">
    <property type="protein sequence ID" value="ABJ08961.1"/>
    <property type="molecule type" value="Genomic_DNA"/>
</dbReference>